<keyword evidence="5" id="KW-0812">Transmembrane</keyword>
<accession>A0AAQ4DY82</accession>
<evidence type="ECO:0000256" key="2">
    <source>
        <dbReference type="ARBA" id="ARBA00022723"/>
    </source>
</evidence>
<dbReference type="GO" id="GO:0016712">
    <property type="term" value="F:oxidoreductase activity, acting on paired donors, with incorporation or reduction of molecular oxygen, reduced flavin or flavoprotein as one donor, and incorporation of one atom of oxygen"/>
    <property type="evidence" value="ECO:0007669"/>
    <property type="project" value="TreeGrafter"/>
</dbReference>
<feature type="transmembrane region" description="Helical" evidence="5">
    <location>
        <begin position="20"/>
        <end position="44"/>
    </location>
</feature>
<evidence type="ECO:0000256" key="1">
    <source>
        <dbReference type="ARBA" id="ARBA00010617"/>
    </source>
</evidence>
<proteinExistence type="inferred from homology"/>
<keyword evidence="5" id="KW-0472">Membrane</keyword>
<dbReference type="GO" id="GO:0005506">
    <property type="term" value="F:iron ion binding"/>
    <property type="evidence" value="ECO:0007669"/>
    <property type="project" value="InterPro"/>
</dbReference>
<evidence type="ECO:0000256" key="4">
    <source>
        <dbReference type="ARBA" id="ARBA00023033"/>
    </source>
</evidence>
<evidence type="ECO:0008006" key="8">
    <source>
        <dbReference type="Google" id="ProtNLM"/>
    </source>
</evidence>
<gene>
    <name evidence="6" type="ORF">V5799_005797</name>
</gene>
<sequence>MKKIDEAKHDAKAVFQYRFLVGNITAFIMAGTFNTTITLLFHLLNFAAHRDTIQARVQKEIDEVIGSQRLPTWQDRKDMPFTLACVWEMDRWQTAAPVGLPRV</sequence>
<dbReference type="GO" id="GO:0020037">
    <property type="term" value="F:heme binding"/>
    <property type="evidence" value="ECO:0007669"/>
    <property type="project" value="InterPro"/>
</dbReference>
<dbReference type="PANTHER" id="PTHR24300">
    <property type="entry name" value="CYTOCHROME P450 508A4-RELATED"/>
    <property type="match status" value="1"/>
</dbReference>
<dbReference type="Gene3D" id="1.10.630.10">
    <property type="entry name" value="Cytochrome P450"/>
    <property type="match status" value="1"/>
</dbReference>
<evidence type="ECO:0000313" key="6">
    <source>
        <dbReference type="EMBL" id="KAK8767422.1"/>
    </source>
</evidence>
<keyword evidence="4" id="KW-0503">Monooxygenase</keyword>
<dbReference type="SUPFAM" id="SSF48264">
    <property type="entry name" value="Cytochrome P450"/>
    <property type="match status" value="1"/>
</dbReference>
<dbReference type="GO" id="GO:0005737">
    <property type="term" value="C:cytoplasm"/>
    <property type="evidence" value="ECO:0007669"/>
    <property type="project" value="TreeGrafter"/>
</dbReference>
<organism evidence="6 7">
    <name type="scientific">Amblyomma americanum</name>
    <name type="common">Lone star tick</name>
    <dbReference type="NCBI Taxonomy" id="6943"/>
    <lineage>
        <taxon>Eukaryota</taxon>
        <taxon>Metazoa</taxon>
        <taxon>Ecdysozoa</taxon>
        <taxon>Arthropoda</taxon>
        <taxon>Chelicerata</taxon>
        <taxon>Arachnida</taxon>
        <taxon>Acari</taxon>
        <taxon>Parasitiformes</taxon>
        <taxon>Ixodida</taxon>
        <taxon>Ixodoidea</taxon>
        <taxon>Ixodidae</taxon>
        <taxon>Amblyomminae</taxon>
        <taxon>Amblyomma</taxon>
    </lineage>
</organism>
<comment type="similarity">
    <text evidence="1">Belongs to the cytochrome P450 family.</text>
</comment>
<dbReference type="InterPro" id="IPR036396">
    <property type="entry name" value="Cyt_P450_sf"/>
</dbReference>
<evidence type="ECO:0000256" key="3">
    <source>
        <dbReference type="ARBA" id="ARBA00023004"/>
    </source>
</evidence>
<dbReference type="Proteomes" id="UP001321473">
    <property type="component" value="Unassembled WGS sequence"/>
</dbReference>
<dbReference type="InterPro" id="IPR001128">
    <property type="entry name" value="Cyt_P450"/>
</dbReference>
<dbReference type="AlphaFoldDB" id="A0AAQ4DY82"/>
<name>A0AAQ4DY82_AMBAM</name>
<protein>
    <recommendedName>
        <fullName evidence="8">Cytochrome</fullName>
    </recommendedName>
</protein>
<dbReference type="GO" id="GO:0006082">
    <property type="term" value="P:organic acid metabolic process"/>
    <property type="evidence" value="ECO:0007669"/>
    <property type="project" value="TreeGrafter"/>
</dbReference>
<dbReference type="EMBL" id="JARKHS020025475">
    <property type="protein sequence ID" value="KAK8767422.1"/>
    <property type="molecule type" value="Genomic_DNA"/>
</dbReference>
<evidence type="ECO:0000256" key="5">
    <source>
        <dbReference type="SAM" id="Phobius"/>
    </source>
</evidence>
<dbReference type="Pfam" id="PF00067">
    <property type="entry name" value="p450"/>
    <property type="match status" value="1"/>
</dbReference>
<keyword evidence="4" id="KW-0560">Oxidoreductase</keyword>
<dbReference type="InterPro" id="IPR050182">
    <property type="entry name" value="Cytochrome_P450_fam2"/>
</dbReference>
<dbReference type="GO" id="GO:0006805">
    <property type="term" value="P:xenobiotic metabolic process"/>
    <property type="evidence" value="ECO:0007669"/>
    <property type="project" value="TreeGrafter"/>
</dbReference>
<keyword evidence="2" id="KW-0479">Metal-binding</keyword>
<keyword evidence="7" id="KW-1185">Reference proteome</keyword>
<dbReference type="PANTHER" id="PTHR24300:SF375">
    <property type="entry name" value="CYTOCHROME P450 FAMILY"/>
    <property type="match status" value="1"/>
</dbReference>
<reference evidence="6 7" key="1">
    <citation type="journal article" date="2023" name="Arcadia Sci">
        <title>De novo assembly of a long-read Amblyomma americanum tick genome.</title>
        <authorList>
            <person name="Chou S."/>
            <person name="Poskanzer K.E."/>
            <person name="Rollins M."/>
            <person name="Thuy-Boun P.S."/>
        </authorList>
    </citation>
    <scope>NUCLEOTIDE SEQUENCE [LARGE SCALE GENOMIC DNA]</scope>
    <source>
        <strain evidence="6">F_SG_1</strain>
        <tissue evidence="6">Salivary glands</tissue>
    </source>
</reference>
<comment type="caution">
    <text evidence="6">The sequence shown here is derived from an EMBL/GenBank/DDBJ whole genome shotgun (WGS) entry which is preliminary data.</text>
</comment>
<keyword evidence="5" id="KW-1133">Transmembrane helix</keyword>
<keyword evidence="3" id="KW-0408">Iron</keyword>
<evidence type="ECO:0000313" key="7">
    <source>
        <dbReference type="Proteomes" id="UP001321473"/>
    </source>
</evidence>